<evidence type="ECO:0000313" key="1">
    <source>
        <dbReference type="EMBL" id="SPN99535.1"/>
    </source>
</evidence>
<protein>
    <submittedName>
        <fullName evidence="1">Uncharacterized protein</fullName>
    </submittedName>
</protein>
<dbReference type="Proteomes" id="UP001187682">
    <property type="component" value="Unassembled WGS sequence"/>
</dbReference>
<sequence length="207" mass="23680">MTLDERLSNMTLDGLSVQIGCGTDFIPTELLKDLGKIPHNTPPGNHDDPEYLHWGFPIYRTAYGGSTDQQWEMLIARIQSEVASELAPFQTGDASFDRVRQIYNDGIGGMAAKHHYERYQLFLIADAEVMAAVARGDFWMKCVDPRYKPEDYISTNRRVGLGLKFLGYMWMTTESLTALWVWLYIRELNLIAPPLINERLTEVWNGD</sequence>
<proteinExistence type="predicted"/>
<comment type="caution">
    <text evidence="1">The sequence shown here is derived from an EMBL/GenBank/DDBJ whole genome shotgun (WGS) entry which is preliminary data.</text>
</comment>
<accession>A0AAE8MUD0</accession>
<keyword evidence="2" id="KW-1185">Reference proteome</keyword>
<organism evidence="1 2">
    <name type="scientific">Cephalotrichum gorgonifer</name>
    <dbReference type="NCBI Taxonomy" id="2041049"/>
    <lineage>
        <taxon>Eukaryota</taxon>
        <taxon>Fungi</taxon>
        <taxon>Dikarya</taxon>
        <taxon>Ascomycota</taxon>
        <taxon>Pezizomycotina</taxon>
        <taxon>Sordariomycetes</taxon>
        <taxon>Hypocreomycetidae</taxon>
        <taxon>Microascales</taxon>
        <taxon>Microascaceae</taxon>
        <taxon>Cephalotrichum</taxon>
    </lineage>
</organism>
<dbReference type="AlphaFoldDB" id="A0AAE8MUD0"/>
<dbReference type="EMBL" id="ONZQ02000003">
    <property type="protein sequence ID" value="SPN99535.1"/>
    <property type="molecule type" value="Genomic_DNA"/>
</dbReference>
<gene>
    <name evidence="1" type="ORF">DNG_02387</name>
</gene>
<reference evidence="1" key="1">
    <citation type="submission" date="2018-03" db="EMBL/GenBank/DDBJ databases">
        <authorList>
            <person name="Guldener U."/>
        </authorList>
    </citation>
    <scope>NUCLEOTIDE SEQUENCE</scope>
</reference>
<name>A0AAE8MUD0_9PEZI</name>
<evidence type="ECO:0000313" key="2">
    <source>
        <dbReference type="Proteomes" id="UP001187682"/>
    </source>
</evidence>